<dbReference type="EMBL" id="CAWUPB010000913">
    <property type="protein sequence ID" value="CAK7329373.1"/>
    <property type="molecule type" value="Genomic_DNA"/>
</dbReference>
<evidence type="ECO:0000313" key="1">
    <source>
        <dbReference type="EMBL" id="CAK7329373.1"/>
    </source>
</evidence>
<gene>
    <name evidence="1" type="ORF">DCAF_LOCUS7128</name>
</gene>
<accession>A0AAV1R8R8</accession>
<name>A0AAV1R8R8_9ROSI</name>
<reference evidence="1 2" key="1">
    <citation type="submission" date="2024-01" db="EMBL/GenBank/DDBJ databases">
        <authorList>
            <person name="Waweru B."/>
        </authorList>
    </citation>
    <scope>NUCLEOTIDE SEQUENCE [LARGE SCALE GENOMIC DNA]</scope>
</reference>
<protein>
    <submittedName>
        <fullName evidence="1">Uncharacterized protein</fullName>
    </submittedName>
</protein>
<sequence length="50" mass="5687">MKDSISKRRSNQCACYPMKPESTFFHSCSNRHFIEQMEMLGVGFVDGIAA</sequence>
<proteinExistence type="predicted"/>
<dbReference type="AlphaFoldDB" id="A0AAV1R8R8"/>
<evidence type="ECO:0000313" key="2">
    <source>
        <dbReference type="Proteomes" id="UP001314170"/>
    </source>
</evidence>
<organism evidence="1 2">
    <name type="scientific">Dovyalis caffra</name>
    <dbReference type="NCBI Taxonomy" id="77055"/>
    <lineage>
        <taxon>Eukaryota</taxon>
        <taxon>Viridiplantae</taxon>
        <taxon>Streptophyta</taxon>
        <taxon>Embryophyta</taxon>
        <taxon>Tracheophyta</taxon>
        <taxon>Spermatophyta</taxon>
        <taxon>Magnoliopsida</taxon>
        <taxon>eudicotyledons</taxon>
        <taxon>Gunneridae</taxon>
        <taxon>Pentapetalae</taxon>
        <taxon>rosids</taxon>
        <taxon>fabids</taxon>
        <taxon>Malpighiales</taxon>
        <taxon>Salicaceae</taxon>
        <taxon>Flacourtieae</taxon>
        <taxon>Dovyalis</taxon>
    </lineage>
</organism>
<keyword evidence="2" id="KW-1185">Reference proteome</keyword>
<comment type="caution">
    <text evidence="1">The sequence shown here is derived from an EMBL/GenBank/DDBJ whole genome shotgun (WGS) entry which is preliminary data.</text>
</comment>
<dbReference type="Proteomes" id="UP001314170">
    <property type="component" value="Unassembled WGS sequence"/>
</dbReference>